<evidence type="ECO:0000313" key="1">
    <source>
        <dbReference type="EMBL" id="OVE98908.1"/>
    </source>
</evidence>
<evidence type="ECO:0000313" key="2">
    <source>
        <dbReference type="Proteomes" id="UP000196232"/>
    </source>
</evidence>
<protein>
    <submittedName>
        <fullName evidence="1">Uncharacterized protein</fullName>
    </submittedName>
</protein>
<accession>A0A202FEN5</accession>
<proteinExistence type="predicted"/>
<gene>
    <name evidence="1" type="ORF">LKACC16343_00020</name>
</gene>
<reference evidence="1 2" key="1">
    <citation type="submission" date="2017-03" db="EMBL/GenBank/DDBJ databases">
        <title>Genome sequence of Lactobacillus bobalius KACC 16343.</title>
        <authorList>
            <person name="Chun J."/>
        </authorList>
    </citation>
    <scope>NUCLEOTIDE SEQUENCE [LARGE SCALE GENOMIC DNA]</scope>
    <source>
        <strain evidence="1 2">KACC 16343</strain>
    </source>
</reference>
<comment type="caution">
    <text evidence="1">The sequence shown here is derived from an EMBL/GenBank/DDBJ whole genome shotgun (WGS) entry which is preliminary data.</text>
</comment>
<organism evidence="1 2">
    <name type="scientific">Companilactobacillus bobalius</name>
    <dbReference type="NCBI Taxonomy" id="2801451"/>
    <lineage>
        <taxon>Bacteria</taxon>
        <taxon>Bacillati</taxon>
        <taxon>Bacillota</taxon>
        <taxon>Bacilli</taxon>
        <taxon>Lactobacillales</taxon>
        <taxon>Lactobacillaceae</taxon>
        <taxon>Companilactobacillus</taxon>
    </lineage>
</organism>
<dbReference type="Proteomes" id="UP000196232">
    <property type="component" value="Unassembled WGS sequence"/>
</dbReference>
<dbReference type="EMBL" id="MYFM01000001">
    <property type="protein sequence ID" value="OVE98908.1"/>
    <property type="molecule type" value="Genomic_DNA"/>
</dbReference>
<dbReference type="AlphaFoldDB" id="A0A202FEN5"/>
<sequence length="67" mass="7859">MKKHLKKIIRLNIFFTSAMIICDFFIVNQHTNDSSFAVHQVSASNQMKIKHKHNNVHSDEEQEFSNT</sequence>
<name>A0A202FEN5_9LACO</name>